<keyword evidence="2" id="KW-1133">Transmembrane helix</keyword>
<feature type="transmembrane region" description="Helical" evidence="2">
    <location>
        <begin position="100"/>
        <end position="118"/>
    </location>
</feature>
<name>A0AAW9FNN3_9HYPH</name>
<proteinExistence type="predicted"/>
<keyword evidence="5" id="KW-1185">Reference proteome</keyword>
<dbReference type="Proteomes" id="UP001277561">
    <property type="component" value="Unassembled WGS sequence"/>
</dbReference>
<evidence type="ECO:0000256" key="1">
    <source>
        <dbReference type="SAM" id="MobiDB-lite"/>
    </source>
</evidence>
<evidence type="ECO:0000313" key="3">
    <source>
        <dbReference type="EMBL" id="MDX8305182.1"/>
    </source>
</evidence>
<gene>
    <name evidence="3" type="ORF">RMR22_23310</name>
    <name evidence="4" type="ORF">RMS29_24595</name>
</gene>
<sequence length="122" mass="13755">MPTTETSSLDETFYRHFFSTDKDAREKAEAELDERLGQLASDGVSRYEITRQMICSIVNAQERRDEEIKSQTEFATTNGRPSSTGDTGPSTRSSRRRTSAISSIFWITVIIVIAAFALPKVW</sequence>
<keyword evidence="2" id="KW-0472">Membrane</keyword>
<protein>
    <submittedName>
        <fullName evidence="3">Uncharacterized protein</fullName>
    </submittedName>
</protein>
<feature type="compositionally biased region" description="Low complexity" evidence="1">
    <location>
        <begin position="80"/>
        <end position="92"/>
    </location>
</feature>
<accession>A0AAW9FNN3</accession>
<evidence type="ECO:0000313" key="4">
    <source>
        <dbReference type="EMBL" id="MDX8332391.1"/>
    </source>
</evidence>
<feature type="region of interest" description="Disordered" evidence="1">
    <location>
        <begin position="66"/>
        <end position="97"/>
    </location>
</feature>
<dbReference type="RefSeq" id="WP_320188626.1">
    <property type="nucleotide sequence ID" value="NZ_CP192770.1"/>
</dbReference>
<keyword evidence="2" id="KW-0812">Transmembrane</keyword>
<comment type="caution">
    <text evidence="3">The sequence shown here is derived from an EMBL/GenBank/DDBJ whole genome shotgun (WGS) entry which is preliminary data.</text>
</comment>
<evidence type="ECO:0000256" key="2">
    <source>
        <dbReference type="SAM" id="Phobius"/>
    </source>
</evidence>
<dbReference type="EMBL" id="JAVRAD010000017">
    <property type="protein sequence ID" value="MDX8332391.1"/>
    <property type="molecule type" value="Genomic_DNA"/>
</dbReference>
<dbReference type="EMBL" id="JAVRAF010000014">
    <property type="protein sequence ID" value="MDX8305182.1"/>
    <property type="molecule type" value="Genomic_DNA"/>
</dbReference>
<evidence type="ECO:0000313" key="5">
    <source>
        <dbReference type="Proteomes" id="UP001277561"/>
    </source>
</evidence>
<dbReference type="AlphaFoldDB" id="A0AAW9FNN3"/>
<reference evidence="3 5" key="1">
    <citation type="journal article" date="2023" name="Phytobiomes J">
        <title>Deciphering the key players within the bacterial microbiota associated with aerial crown gall tumors on rhododendron: Insights into the gallobiome.</title>
        <authorList>
            <person name="Kuzmanovic N."/>
            <person name="Nesme J."/>
            <person name="Wolf J."/>
            <person name="Neumann-Schaal M."/>
            <person name="Petersen J."/>
            <person name="Fernandez-Gnecco G."/>
            <person name="Sproeer C."/>
            <person name="Bunk B."/>
            <person name="Overmann J."/>
            <person name="Sorensen S.J."/>
            <person name="Idczak E."/>
            <person name="Smalla K."/>
        </authorList>
    </citation>
    <scope>NUCLEOTIDE SEQUENCE</scope>
    <source>
        <strain evidence="3">Rho-11.1</strain>
        <strain evidence="5">rho-14.1</strain>
        <strain evidence="4">Rho-14.1</strain>
    </source>
</reference>
<organism evidence="3">
    <name type="scientific">Agrobacterium rosae</name>
    <dbReference type="NCBI Taxonomy" id="1972867"/>
    <lineage>
        <taxon>Bacteria</taxon>
        <taxon>Pseudomonadati</taxon>
        <taxon>Pseudomonadota</taxon>
        <taxon>Alphaproteobacteria</taxon>
        <taxon>Hyphomicrobiales</taxon>
        <taxon>Rhizobiaceae</taxon>
        <taxon>Rhizobium/Agrobacterium group</taxon>
        <taxon>Agrobacterium</taxon>
    </lineage>
</organism>